<dbReference type="PANTHER" id="PTHR46911">
    <property type="match status" value="1"/>
</dbReference>
<dbReference type="PROSITE" id="PS00816">
    <property type="entry name" value="AIPM_HOMOCIT_SYNTH_2"/>
    <property type="match status" value="1"/>
</dbReference>
<dbReference type="GO" id="GO:0005737">
    <property type="term" value="C:cytoplasm"/>
    <property type="evidence" value="ECO:0007669"/>
    <property type="project" value="UniProtKB-SubCell"/>
</dbReference>
<comment type="subcellular location">
    <subcellularLocation>
        <location evidence="10">Cytoplasm</location>
    </subcellularLocation>
</comment>
<evidence type="ECO:0000256" key="4">
    <source>
        <dbReference type="ARBA" id="ARBA00012973"/>
    </source>
</evidence>
<comment type="caution">
    <text evidence="12">The sequence shown here is derived from an EMBL/GenBank/DDBJ whole genome shotgun (WGS) entry which is preliminary data.</text>
</comment>
<comment type="cofactor">
    <cofactor evidence="10">
        <name>Mg(2+)</name>
        <dbReference type="ChEBI" id="CHEBI:18420"/>
    </cofactor>
</comment>
<dbReference type="GO" id="GO:0009098">
    <property type="term" value="P:L-leucine biosynthetic process"/>
    <property type="evidence" value="ECO:0007669"/>
    <property type="project" value="UniProtKB-UniRule"/>
</dbReference>
<dbReference type="GO" id="GO:0000287">
    <property type="term" value="F:magnesium ion binding"/>
    <property type="evidence" value="ECO:0007669"/>
    <property type="project" value="UniProtKB-UniRule"/>
</dbReference>
<keyword evidence="6 10" id="KW-0028">Amino-acid biosynthesis</keyword>
<evidence type="ECO:0000256" key="2">
    <source>
        <dbReference type="ARBA" id="ARBA00004689"/>
    </source>
</evidence>
<dbReference type="InterPro" id="IPR013785">
    <property type="entry name" value="Aldolase_TIM"/>
</dbReference>
<gene>
    <name evidence="10 12" type="primary">leuA</name>
    <name evidence="12" type="ORF">DD236_06180</name>
</gene>
<dbReference type="InterPro" id="IPR036230">
    <property type="entry name" value="LeuA_allosteric_dom_sf"/>
</dbReference>
<dbReference type="GO" id="GO:0003985">
    <property type="term" value="F:acetyl-CoA C-acetyltransferase activity"/>
    <property type="evidence" value="ECO:0007669"/>
    <property type="project" value="UniProtKB-UniRule"/>
</dbReference>
<comment type="similarity">
    <text evidence="3 10">Belongs to the alpha-IPM synthase/homocitrate synthase family. LeuA type 2 subfamily.</text>
</comment>
<dbReference type="Gene3D" id="3.20.20.70">
    <property type="entry name" value="Aldolase class I"/>
    <property type="match status" value="1"/>
</dbReference>
<dbReference type="InterPro" id="IPR000891">
    <property type="entry name" value="PYR_CT"/>
</dbReference>
<dbReference type="SUPFAM" id="SSF89000">
    <property type="entry name" value="post-HMGL domain-like"/>
    <property type="match status" value="1"/>
</dbReference>
<sequence>MLTSGFANRQKNSNMPYGKYRPFLETNEILLPDRKWPNNRITKAPRWLSTDLRDGNQALVNPMNPAQKRAMFDLLVKMGVKEIEVGFPAASAADFDFCRSLIADDAVPEDVTISVLTQARPEIIERTVQAIDGLPRATVHLYNATAPIFRRVVFHNDKEATKQLAVAGAHEVLGGLEKKISDDTIAGFEYSPEIFMDTELDFALEICESVMDVWQPGPDREMVINLPTTVERATPNVYADQMEYMSRNLSRRDFIALSTHTHNDRGTGIASTELAMLAGADRVEGCLFGQGERTGNVDLVTVALNLFSQGIDPQLDISDIDQIVDIYEECTSMAVPERTPYSGSLVYTAFSGSHQDAIKKGFADRDERVAAAGGDQSAVPWDVPYLPLDPKDVGRNYEAVVRVNSQSGKGGVAYLMSSTRHLDLPRRMQLELAKLVQLHTDRYGGEITADRLWQIFVDEYLPYKEAKGLSPWGKYRLISSTLVSGEEGSHSELSTVIREYGEGDSQFDHVVSSEGNGPIDAFVGALATAGVHVKVLDYAEHALSSGHDATAAAYIECEVNGQTLWGCGIDPSTVRAGFKAIVSAVNRSLR</sequence>
<dbReference type="EMBL" id="QETB01000003">
    <property type="protein sequence ID" value="PWF26446.1"/>
    <property type="molecule type" value="Genomic_DNA"/>
</dbReference>
<dbReference type="InterPro" id="IPR013709">
    <property type="entry name" value="2-isopropylmalate_synth_dimer"/>
</dbReference>
<dbReference type="InterPro" id="IPR039371">
    <property type="entry name" value="LeuA_N_DRE-TIM"/>
</dbReference>
<feature type="binding site" evidence="10">
    <location>
        <position position="260"/>
    </location>
    <ligand>
        <name>Mg(2+)</name>
        <dbReference type="ChEBI" id="CHEBI:18420"/>
    </ligand>
</feature>
<protein>
    <recommendedName>
        <fullName evidence="4 10">2-isopropylmalate synthase</fullName>
        <ecNumber evidence="4 10">2.3.3.13</ecNumber>
    </recommendedName>
    <alternativeName>
        <fullName evidence="10">Alpha-IPM synthase</fullName>
    </alternativeName>
    <alternativeName>
        <fullName evidence="10">Alpha-isopropylmalate synthase</fullName>
    </alternativeName>
</protein>
<dbReference type="RefSeq" id="WP_109093519.1">
    <property type="nucleotide sequence ID" value="NZ_CAMELQ010000037.1"/>
</dbReference>
<dbReference type="Proteomes" id="UP000245283">
    <property type="component" value="Unassembled WGS sequence"/>
</dbReference>
<evidence type="ECO:0000256" key="6">
    <source>
        <dbReference type="ARBA" id="ARBA00022605"/>
    </source>
</evidence>
<dbReference type="InterPro" id="IPR054692">
    <property type="entry name" value="LeuA-like_post-cat"/>
</dbReference>
<evidence type="ECO:0000256" key="3">
    <source>
        <dbReference type="ARBA" id="ARBA00009767"/>
    </source>
</evidence>
<evidence type="ECO:0000313" key="12">
    <source>
        <dbReference type="EMBL" id="PWF26446.1"/>
    </source>
</evidence>
<dbReference type="OrthoDB" id="9803573at2"/>
<feature type="binding site" evidence="10">
    <location>
        <position position="296"/>
    </location>
    <ligand>
        <name>Mg(2+)</name>
        <dbReference type="ChEBI" id="CHEBI:18420"/>
    </ligand>
</feature>
<evidence type="ECO:0000256" key="10">
    <source>
        <dbReference type="HAMAP-Rule" id="MF_00572"/>
    </source>
</evidence>
<keyword evidence="8 10" id="KW-0479">Metal-binding</keyword>
<comment type="pathway">
    <text evidence="2 10">Amino-acid biosynthesis; L-leucine biosynthesis; L-leucine from 3-methyl-2-oxobutanoate: step 1/4.</text>
</comment>
<dbReference type="SMART" id="SM00917">
    <property type="entry name" value="LeuA_dimer"/>
    <property type="match status" value="1"/>
</dbReference>
<feature type="binding site" evidence="10">
    <location>
        <position position="262"/>
    </location>
    <ligand>
        <name>Mg(2+)</name>
        <dbReference type="ChEBI" id="CHEBI:18420"/>
    </ligand>
</feature>
<dbReference type="InterPro" id="IPR005668">
    <property type="entry name" value="IPM_Synthase"/>
</dbReference>
<dbReference type="PROSITE" id="PS00815">
    <property type="entry name" value="AIPM_HOMOCIT_SYNTH_1"/>
    <property type="match status" value="1"/>
</dbReference>
<dbReference type="InterPro" id="IPR002034">
    <property type="entry name" value="AIPM/Hcit_synth_CS"/>
</dbReference>
<comment type="catalytic activity">
    <reaction evidence="1 10">
        <text>3-methyl-2-oxobutanoate + acetyl-CoA + H2O = (2S)-2-isopropylmalate + CoA + H(+)</text>
        <dbReference type="Rhea" id="RHEA:21524"/>
        <dbReference type="ChEBI" id="CHEBI:1178"/>
        <dbReference type="ChEBI" id="CHEBI:11851"/>
        <dbReference type="ChEBI" id="CHEBI:15377"/>
        <dbReference type="ChEBI" id="CHEBI:15378"/>
        <dbReference type="ChEBI" id="CHEBI:57287"/>
        <dbReference type="ChEBI" id="CHEBI:57288"/>
        <dbReference type="EC" id="2.3.3.13"/>
    </reaction>
</comment>
<dbReference type="Pfam" id="PF00682">
    <property type="entry name" value="HMGL-like"/>
    <property type="match status" value="1"/>
</dbReference>
<dbReference type="Pfam" id="PF22615">
    <property type="entry name" value="IPMS_D2"/>
    <property type="match status" value="1"/>
</dbReference>
<evidence type="ECO:0000256" key="9">
    <source>
        <dbReference type="ARBA" id="ARBA00023304"/>
    </source>
</evidence>
<keyword evidence="7 10" id="KW-0808">Transferase</keyword>
<name>A0A2V1K8A8_9ACTO</name>
<comment type="subunit">
    <text evidence="10">Homodimer.</text>
</comment>
<dbReference type="GO" id="GO:0003852">
    <property type="term" value="F:2-isopropylmalate synthase activity"/>
    <property type="evidence" value="ECO:0007669"/>
    <property type="project" value="UniProtKB-UniRule"/>
</dbReference>
<dbReference type="PROSITE" id="PS50991">
    <property type="entry name" value="PYR_CT"/>
    <property type="match status" value="1"/>
</dbReference>
<keyword evidence="13" id="KW-1185">Reference proteome</keyword>
<feature type="region of interest" description="Regulatory domain" evidence="10">
    <location>
        <begin position="463"/>
        <end position="590"/>
    </location>
</feature>
<organism evidence="12 13">
    <name type="scientific">Ancrocorticia populi</name>
    <dbReference type="NCBI Taxonomy" id="2175228"/>
    <lineage>
        <taxon>Bacteria</taxon>
        <taxon>Bacillati</taxon>
        <taxon>Actinomycetota</taxon>
        <taxon>Actinomycetes</taxon>
        <taxon>Actinomycetales</taxon>
        <taxon>Actinomycetaceae</taxon>
        <taxon>Ancrocorticia</taxon>
    </lineage>
</organism>
<reference evidence="13" key="1">
    <citation type="submission" date="2018-05" db="EMBL/GenBank/DDBJ databases">
        <authorList>
            <person name="Li Y."/>
        </authorList>
    </citation>
    <scope>NUCLEOTIDE SEQUENCE [LARGE SCALE GENOMIC DNA]</scope>
    <source>
        <strain evidence="13">sk1b4</strain>
    </source>
</reference>
<evidence type="ECO:0000256" key="1">
    <source>
        <dbReference type="ARBA" id="ARBA00000064"/>
    </source>
</evidence>
<comment type="function">
    <text evidence="10">Catalyzes the condensation of the acetyl group of acetyl-CoA with 3-methyl-2-oxobutanoate (2-ketoisovalerate) to form 3-carboxy-3-hydroxy-4-methylpentanoate (2-isopropylmalate).</text>
</comment>
<evidence type="ECO:0000256" key="8">
    <source>
        <dbReference type="ARBA" id="ARBA00022723"/>
    </source>
</evidence>
<keyword evidence="9 10" id="KW-0100">Branched-chain amino acid biosynthesis</keyword>
<accession>A0A2V1K8A8</accession>
<keyword evidence="5 10" id="KW-0432">Leucine biosynthesis</keyword>
<evidence type="ECO:0000256" key="7">
    <source>
        <dbReference type="ARBA" id="ARBA00022679"/>
    </source>
</evidence>
<proteinExistence type="inferred from homology"/>
<dbReference type="HAMAP" id="MF_00572">
    <property type="entry name" value="LeuA_type2"/>
    <property type="match status" value="1"/>
</dbReference>
<dbReference type="Pfam" id="PF08502">
    <property type="entry name" value="LeuA_dimer"/>
    <property type="match status" value="1"/>
</dbReference>
<dbReference type="AlphaFoldDB" id="A0A2V1K8A8"/>
<feature type="domain" description="Pyruvate carboxyltransferase" evidence="11">
    <location>
        <begin position="45"/>
        <end position="321"/>
    </location>
</feature>
<keyword evidence="10" id="KW-0963">Cytoplasm</keyword>
<evidence type="ECO:0000313" key="13">
    <source>
        <dbReference type="Proteomes" id="UP000245283"/>
    </source>
</evidence>
<dbReference type="PANTHER" id="PTHR46911:SF1">
    <property type="entry name" value="2-ISOPROPYLMALATE SYNTHASE"/>
    <property type="match status" value="1"/>
</dbReference>
<dbReference type="NCBIfam" id="NF002991">
    <property type="entry name" value="PRK03739.1"/>
    <property type="match status" value="1"/>
</dbReference>
<dbReference type="CDD" id="cd07942">
    <property type="entry name" value="DRE_TIM_LeuA"/>
    <property type="match status" value="1"/>
</dbReference>
<dbReference type="EC" id="2.3.3.13" evidence="4 10"/>
<dbReference type="UniPathway" id="UPA00048">
    <property type="reaction ID" value="UER00070"/>
</dbReference>
<dbReference type="SUPFAM" id="SSF51569">
    <property type="entry name" value="Aldolase"/>
    <property type="match status" value="1"/>
</dbReference>
<dbReference type="Gene3D" id="3.30.160.270">
    <property type="match status" value="1"/>
</dbReference>
<evidence type="ECO:0000259" key="11">
    <source>
        <dbReference type="PROSITE" id="PS50991"/>
    </source>
</evidence>
<feature type="binding site" evidence="10">
    <location>
        <position position="54"/>
    </location>
    <ligand>
        <name>Mg(2+)</name>
        <dbReference type="ChEBI" id="CHEBI:18420"/>
    </ligand>
</feature>
<evidence type="ECO:0000256" key="5">
    <source>
        <dbReference type="ARBA" id="ARBA00022430"/>
    </source>
</evidence>
<keyword evidence="10" id="KW-0460">Magnesium</keyword>
<dbReference type="NCBIfam" id="TIGR00970">
    <property type="entry name" value="leuA_yeast"/>
    <property type="match status" value="1"/>
</dbReference>
<dbReference type="SUPFAM" id="SSF110921">
    <property type="entry name" value="2-isopropylmalate synthase LeuA, allosteric (dimerisation) domain"/>
    <property type="match status" value="1"/>
</dbReference>